<dbReference type="NCBIfam" id="TIGR03185">
    <property type="entry name" value="DNA_S_dndD"/>
    <property type="match status" value="1"/>
</dbReference>
<dbReference type="SUPFAM" id="SSF52540">
    <property type="entry name" value="P-loop containing nucleoside triphosphate hydrolases"/>
    <property type="match status" value="2"/>
</dbReference>
<dbReference type="PANTHER" id="PTHR32114">
    <property type="entry name" value="ABC TRANSPORTER ABCH.3"/>
    <property type="match status" value="1"/>
</dbReference>
<gene>
    <name evidence="6" type="primary">dndD</name>
    <name evidence="6" type="ORF">ACFSY7_06930</name>
</gene>
<sequence>MLLKKLLFKNYKTFYGPQHIDLTPPPAKDGQYVPNIALIGGLNGAGKTTILKAIWYALFGSQGMNADAQKKWNASIINNYAFAEGSREASLSLFIETGDEEWEIAVKFYVNENKIVTHEERFIFIRPLSGTYRKKHTFQNMYDFVKYTNSIIPSYAAPFFIFDGEEIKDLIKKQDTNQMISAIKTITGANAYDVLLTDLEATITSINKELSKTTNINEVKNAEKEFAKLEEEVKREKMLLESKQFEANKNEKALQQLKKDRMAIISQNNHSRETIGKKIGRLETSIEMTSKDINELFKSQHNTILLTNKMEKLKISILNEKKSKENLIMNEKALKPFNDFLNIAIKEDIDPPLTSDQLQQIQEKGTKWYAKQFNISLTDEAPAKFIHDLSGKDERYLTSLQGAALSTLEGKIKQLHGFEQELAQTIQKQSDAPEMLNIDSENTRIDLLNQKQLALKNIISPLRVKVNALQDKLLRARKQFNSLAAKSTNGSNLSQELENVEKTYTALSQHVRQLLAYKATSVKQEFDSMLRKLIRKTDEFSKIEFDLATASIRLYNSKNQEIDIDSRSAGEQQMISSALIWALTRVSYLNLPIVIDTPLGRLDSKHRKNLIENYYRDLSSQVIILSTDTEVDASYLKEISQFTYSQYTLDYDEDKKYTVIRDGYFNMEGKS</sequence>
<comment type="subunit">
    <text evidence="2">Heterodimer of SbcC and SbcD.</text>
</comment>
<feature type="domain" description="Rad50/SbcC-type AAA" evidence="5">
    <location>
        <begin position="5"/>
        <end position="234"/>
    </location>
</feature>
<keyword evidence="4" id="KW-0175">Coiled coil</keyword>
<dbReference type="Pfam" id="PF13476">
    <property type="entry name" value="AAA_23"/>
    <property type="match status" value="1"/>
</dbReference>
<dbReference type="EMBL" id="JBHUOR010000037">
    <property type="protein sequence ID" value="MFD2868227.1"/>
    <property type="molecule type" value="Genomic_DNA"/>
</dbReference>
<dbReference type="InterPro" id="IPR027417">
    <property type="entry name" value="P-loop_NTPase"/>
</dbReference>
<dbReference type="RefSeq" id="WP_380147342.1">
    <property type="nucleotide sequence ID" value="NZ_JBHUOR010000037.1"/>
</dbReference>
<dbReference type="InterPro" id="IPR017599">
    <property type="entry name" value="DNA_S_DndD"/>
</dbReference>
<evidence type="ECO:0000313" key="7">
    <source>
        <dbReference type="Proteomes" id="UP001597568"/>
    </source>
</evidence>
<name>A0ABW5XYV1_9BACL</name>
<evidence type="ECO:0000256" key="1">
    <source>
        <dbReference type="ARBA" id="ARBA00006930"/>
    </source>
</evidence>
<evidence type="ECO:0000256" key="3">
    <source>
        <dbReference type="ARBA" id="ARBA00013368"/>
    </source>
</evidence>
<evidence type="ECO:0000313" key="6">
    <source>
        <dbReference type="EMBL" id="MFD2868227.1"/>
    </source>
</evidence>
<keyword evidence="7" id="KW-1185">Reference proteome</keyword>
<proteinExistence type="inferred from homology"/>
<evidence type="ECO:0000256" key="2">
    <source>
        <dbReference type="ARBA" id="ARBA00011322"/>
    </source>
</evidence>
<dbReference type="PANTHER" id="PTHR32114:SF2">
    <property type="entry name" value="ABC TRANSPORTER ABCH.3"/>
    <property type="match status" value="1"/>
</dbReference>
<comment type="similarity">
    <text evidence="1">Belongs to the SMC family. SbcC subfamily.</text>
</comment>
<dbReference type="InterPro" id="IPR038729">
    <property type="entry name" value="Rad50/SbcC_AAA"/>
</dbReference>
<evidence type="ECO:0000256" key="4">
    <source>
        <dbReference type="SAM" id="Coils"/>
    </source>
</evidence>
<evidence type="ECO:0000259" key="5">
    <source>
        <dbReference type="Pfam" id="PF13476"/>
    </source>
</evidence>
<reference evidence="7" key="1">
    <citation type="journal article" date="2019" name="Int. J. Syst. Evol. Microbiol.">
        <title>The Global Catalogue of Microorganisms (GCM) 10K type strain sequencing project: providing services to taxonomists for standard genome sequencing and annotation.</title>
        <authorList>
            <consortium name="The Broad Institute Genomics Platform"/>
            <consortium name="The Broad Institute Genome Sequencing Center for Infectious Disease"/>
            <person name="Wu L."/>
            <person name="Ma J."/>
        </authorList>
    </citation>
    <scope>NUCLEOTIDE SEQUENCE [LARGE SCALE GENOMIC DNA]</scope>
    <source>
        <strain evidence="7">KCTC 33522</strain>
    </source>
</reference>
<organism evidence="6 7">
    <name type="scientific">Kurthia populi</name>
    <dbReference type="NCBI Taxonomy" id="1562132"/>
    <lineage>
        <taxon>Bacteria</taxon>
        <taxon>Bacillati</taxon>
        <taxon>Bacillota</taxon>
        <taxon>Bacilli</taxon>
        <taxon>Bacillales</taxon>
        <taxon>Caryophanaceae</taxon>
        <taxon>Kurthia</taxon>
    </lineage>
</organism>
<dbReference type="Gene3D" id="3.40.50.300">
    <property type="entry name" value="P-loop containing nucleotide triphosphate hydrolases"/>
    <property type="match status" value="2"/>
</dbReference>
<comment type="caution">
    <text evidence="6">The sequence shown here is derived from an EMBL/GenBank/DDBJ whole genome shotgun (WGS) entry which is preliminary data.</text>
</comment>
<dbReference type="Proteomes" id="UP001597568">
    <property type="component" value="Unassembled WGS sequence"/>
</dbReference>
<protein>
    <recommendedName>
        <fullName evidence="3">Nuclease SbcCD subunit C</fullName>
    </recommendedName>
</protein>
<accession>A0ABW5XYV1</accession>
<feature type="coiled-coil region" evidence="4">
    <location>
        <begin position="212"/>
        <end position="260"/>
    </location>
</feature>